<feature type="transmembrane region" description="Helical" evidence="7">
    <location>
        <begin position="133"/>
        <end position="154"/>
    </location>
</feature>
<keyword evidence="3" id="KW-1003">Cell membrane</keyword>
<keyword evidence="4 7" id="KW-0812">Transmembrane</keyword>
<comment type="subcellular location">
    <subcellularLocation>
        <location evidence="1 7">Cell membrane</location>
        <topology evidence="1 7">Multi-pass membrane protein</topology>
    </subcellularLocation>
</comment>
<gene>
    <name evidence="9" type="ORF">CSB45_05200</name>
</gene>
<dbReference type="PROSITE" id="PS50928">
    <property type="entry name" value="ABC_TM1"/>
    <property type="match status" value="1"/>
</dbReference>
<comment type="caution">
    <text evidence="9">The sequence shown here is derived from an EMBL/GenBank/DDBJ whole genome shotgun (WGS) entry which is preliminary data.</text>
</comment>
<feature type="transmembrane region" description="Helical" evidence="7">
    <location>
        <begin position="231"/>
        <end position="253"/>
    </location>
</feature>
<evidence type="ECO:0000256" key="4">
    <source>
        <dbReference type="ARBA" id="ARBA00022692"/>
    </source>
</evidence>
<reference evidence="9 10" key="1">
    <citation type="submission" date="2017-10" db="EMBL/GenBank/DDBJ databases">
        <title>Novel microbial diversity and functional potential in the marine mammal oral microbiome.</title>
        <authorList>
            <person name="Dudek N.K."/>
            <person name="Sun C.L."/>
            <person name="Burstein D."/>
            <person name="Kantor R.S."/>
            <person name="Aliaga Goltsman D.S."/>
            <person name="Bik E.M."/>
            <person name="Thomas B.C."/>
            <person name="Banfield J.F."/>
            <person name="Relman D.A."/>
        </authorList>
    </citation>
    <scope>NUCLEOTIDE SEQUENCE [LARGE SCALE GENOMIC DNA]</scope>
    <source>
        <strain evidence="9">DOLZORAL124_49_17</strain>
    </source>
</reference>
<evidence type="ECO:0000256" key="2">
    <source>
        <dbReference type="ARBA" id="ARBA00022448"/>
    </source>
</evidence>
<feature type="transmembrane region" description="Helical" evidence="7">
    <location>
        <begin position="174"/>
        <end position="195"/>
    </location>
</feature>
<evidence type="ECO:0000256" key="6">
    <source>
        <dbReference type="ARBA" id="ARBA00023136"/>
    </source>
</evidence>
<evidence type="ECO:0000256" key="5">
    <source>
        <dbReference type="ARBA" id="ARBA00022989"/>
    </source>
</evidence>
<feature type="transmembrane region" description="Helical" evidence="7">
    <location>
        <begin position="97"/>
        <end position="121"/>
    </location>
</feature>
<evidence type="ECO:0000313" key="9">
    <source>
        <dbReference type="EMBL" id="PID58145.1"/>
    </source>
</evidence>
<accession>A0A2G6E7V1</accession>
<evidence type="ECO:0000259" key="8">
    <source>
        <dbReference type="PROSITE" id="PS50928"/>
    </source>
</evidence>
<keyword evidence="5 7" id="KW-1133">Transmembrane helix</keyword>
<dbReference type="EMBL" id="PDPS01000024">
    <property type="protein sequence ID" value="PID58145.1"/>
    <property type="molecule type" value="Genomic_DNA"/>
</dbReference>
<dbReference type="SUPFAM" id="SSF161098">
    <property type="entry name" value="MetI-like"/>
    <property type="match status" value="1"/>
</dbReference>
<feature type="domain" description="ABC transmembrane type-1" evidence="8">
    <location>
        <begin position="62"/>
        <end position="252"/>
    </location>
</feature>
<feature type="transmembrane region" description="Helical" evidence="7">
    <location>
        <begin position="6"/>
        <end position="27"/>
    </location>
</feature>
<dbReference type="GO" id="GO:0055085">
    <property type="term" value="P:transmembrane transport"/>
    <property type="evidence" value="ECO:0007669"/>
    <property type="project" value="InterPro"/>
</dbReference>
<feature type="transmembrane region" description="Helical" evidence="7">
    <location>
        <begin position="202"/>
        <end position="225"/>
    </location>
</feature>
<dbReference type="InterPro" id="IPR000515">
    <property type="entry name" value="MetI-like"/>
</dbReference>
<dbReference type="Gene3D" id="1.10.3720.10">
    <property type="entry name" value="MetI-like"/>
    <property type="match status" value="1"/>
</dbReference>
<dbReference type="CDD" id="cd06261">
    <property type="entry name" value="TM_PBP2"/>
    <property type="match status" value="1"/>
</dbReference>
<comment type="similarity">
    <text evidence="7">Belongs to the binding-protein-dependent transport system permease family.</text>
</comment>
<dbReference type="Proteomes" id="UP000229740">
    <property type="component" value="Unassembled WGS sequence"/>
</dbReference>
<evidence type="ECO:0000313" key="10">
    <source>
        <dbReference type="Proteomes" id="UP000229740"/>
    </source>
</evidence>
<dbReference type="GO" id="GO:0005886">
    <property type="term" value="C:plasma membrane"/>
    <property type="evidence" value="ECO:0007669"/>
    <property type="project" value="UniProtKB-SubCell"/>
</dbReference>
<sequence length="267" mass="29622">MYLRYVVVVVGAAVSLFPIFVMITTSFKIRTDAFSIPPKWLFVPTLQNYIHVLFSQNFFRYFVNSIIIALLATLFSVVLGALAAYALARFRFMGKGVVIMGTLLLRMVAPVILVIPIFILWNKLGLINGRFGLVLTYVALNLSFNIWVLRTFILEIPVELEEAALIDGCGEFTIFFKIILPLIAPGLAVASIFTFRIAWNEFILSLVLTNRFTRTLPVAVSLYLTDHGIEWGQITAIATIIAVPAFIFTFTAAKSLIMGLTAGAVKG</sequence>
<dbReference type="InterPro" id="IPR050901">
    <property type="entry name" value="BP-dep_ABC_trans_perm"/>
</dbReference>
<dbReference type="PANTHER" id="PTHR32243:SF18">
    <property type="entry name" value="INNER MEMBRANE ABC TRANSPORTER PERMEASE PROTEIN YCJP"/>
    <property type="match status" value="1"/>
</dbReference>
<protein>
    <submittedName>
        <fullName evidence="9">Sugar ABC transporter permease</fullName>
    </submittedName>
</protein>
<organism evidence="9 10">
    <name type="scientific">candidate division KSB3 bacterium</name>
    <dbReference type="NCBI Taxonomy" id="2044937"/>
    <lineage>
        <taxon>Bacteria</taxon>
        <taxon>candidate division KSB3</taxon>
    </lineage>
</organism>
<dbReference type="PANTHER" id="PTHR32243">
    <property type="entry name" value="MALTOSE TRANSPORT SYSTEM PERMEASE-RELATED"/>
    <property type="match status" value="1"/>
</dbReference>
<name>A0A2G6E7V1_9BACT</name>
<dbReference type="AlphaFoldDB" id="A0A2G6E7V1"/>
<evidence type="ECO:0000256" key="7">
    <source>
        <dbReference type="RuleBase" id="RU363032"/>
    </source>
</evidence>
<dbReference type="InterPro" id="IPR035906">
    <property type="entry name" value="MetI-like_sf"/>
</dbReference>
<evidence type="ECO:0000256" key="1">
    <source>
        <dbReference type="ARBA" id="ARBA00004651"/>
    </source>
</evidence>
<evidence type="ECO:0000256" key="3">
    <source>
        <dbReference type="ARBA" id="ARBA00022475"/>
    </source>
</evidence>
<proteinExistence type="inferred from homology"/>
<feature type="transmembrane region" description="Helical" evidence="7">
    <location>
        <begin position="61"/>
        <end position="85"/>
    </location>
</feature>
<keyword evidence="6 7" id="KW-0472">Membrane</keyword>
<dbReference type="Pfam" id="PF00528">
    <property type="entry name" value="BPD_transp_1"/>
    <property type="match status" value="1"/>
</dbReference>
<keyword evidence="2 7" id="KW-0813">Transport</keyword>